<feature type="domain" description="Protein kinase" evidence="8">
    <location>
        <begin position="48"/>
        <end position="311"/>
    </location>
</feature>
<feature type="compositionally biased region" description="Polar residues" evidence="7">
    <location>
        <begin position="341"/>
        <end position="363"/>
    </location>
</feature>
<sequence>MFWLRTFNYVPDIRQGRMAKGPHHKNNQSPRPIQHVRLYDDATLSNRYELMDKLGEGSFGTVFRVKNKENNLFYAMKTIGKKPGNKSKATSLDNEVKLLKEVDHPNLIHLEEVLESAQTLYLIVELCEGGELGVFVKKNGALPEETVKKIMSKLVHALYYLHKMDIVHRDLKLENILLKNPVETKMDDFDIKVTDFGLSSKKSITGTDTLFNEYCGTPLYMAPEILENKNYSALCDVWALGVIMYYLVSGRHPYQASDEKRLLEVIKQYKPKYDGPFHDLSDEGLEFLKGMLVYDTVHRKTMGELTVHPWLTGRSGGRPNKDIITLMKEFQEENERKQRTTAENQDSSNSQPSDTSTNHSLPLLGNNESSIIYEIPDTIVVNTVVPTISSLIPSNTRNPLVTQSSQQIHQITDKTKLYVRTNKIIENIKGASRRTNPSTDTSNVLPMNSKSRSNNMTIEQSADYPPSRRTTAPVIKIRTDFNRSHSQADLLSHKQRITNASSANSIPHSLSSQNGVKHVHSSTLSHNNNNSSLPSISNNHRHHNNTISKIISCTVPSYDHHQRNETKTNGLLDKRNNQRDNDN</sequence>
<keyword evidence="5 6" id="KW-0067">ATP-binding</keyword>
<dbReference type="InterPro" id="IPR017441">
    <property type="entry name" value="Protein_kinase_ATP_BS"/>
</dbReference>
<evidence type="ECO:0000313" key="11">
    <source>
        <dbReference type="Proteomes" id="UP000663829"/>
    </source>
</evidence>
<organism evidence="9 11">
    <name type="scientific">Didymodactylos carnosus</name>
    <dbReference type="NCBI Taxonomy" id="1234261"/>
    <lineage>
        <taxon>Eukaryota</taxon>
        <taxon>Metazoa</taxon>
        <taxon>Spiralia</taxon>
        <taxon>Gnathifera</taxon>
        <taxon>Rotifera</taxon>
        <taxon>Eurotatoria</taxon>
        <taxon>Bdelloidea</taxon>
        <taxon>Philodinida</taxon>
        <taxon>Philodinidae</taxon>
        <taxon>Didymodactylos</taxon>
    </lineage>
</organism>
<feature type="region of interest" description="Disordered" evidence="7">
    <location>
        <begin position="432"/>
        <end position="451"/>
    </location>
</feature>
<reference evidence="9" key="1">
    <citation type="submission" date="2021-02" db="EMBL/GenBank/DDBJ databases">
        <authorList>
            <person name="Nowell W R."/>
        </authorList>
    </citation>
    <scope>NUCLEOTIDE SEQUENCE</scope>
</reference>
<evidence type="ECO:0000256" key="1">
    <source>
        <dbReference type="ARBA" id="ARBA00022527"/>
    </source>
</evidence>
<dbReference type="GO" id="GO:0006914">
    <property type="term" value="P:autophagy"/>
    <property type="evidence" value="ECO:0007669"/>
    <property type="project" value="UniProtKB-ARBA"/>
</dbReference>
<dbReference type="InterPro" id="IPR008271">
    <property type="entry name" value="Ser/Thr_kinase_AS"/>
</dbReference>
<evidence type="ECO:0000256" key="6">
    <source>
        <dbReference type="PROSITE-ProRule" id="PRU10141"/>
    </source>
</evidence>
<dbReference type="SUPFAM" id="SSF56112">
    <property type="entry name" value="Protein kinase-like (PK-like)"/>
    <property type="match status" value="1"/>
</dbReference>
<dbReference type="Proteomes" id="UP000663829">
    <property type="component" value="Unassembled WGS sequence"/>
</dbReference>
<dbReference type="GO" id="GO:0005524">
    <property type="term" value="F:ATP binding"/>
    <property type="evidence" value="ECO:0007669"/>
    <property type="project" value="UniProtKB-UniRule"/>
</dbReference>
<evidence type="ECO:0000256" key="7">
    <source>
        <dbReference type="SAM" id="MobiDB-lite"/>
    </source>
</evidence>
<keyword evidence="3 6" id="KW-0547">Nucleotide-binding</keyword>
<dbReference type="GO" id="GO:0005737">
    <property type="term" value="C:cytoplasm"/>
    <property type="evidence" value="ECO:0007669"/>
    <property type="project" value="TreeGrafter"/>
</dbReference>
<dbReference type="PROSITE" id="PS00107">
    <property type="entry name" value="PROTEIN_KINASE_ATP"/>
    <property type="match status" value="1"/>
</dbReference>
<keyword evidence="2" id="KW-0808">Transferase</keyword>
<dbReference type="Proteomes" id="UP000681722">
    <property type="component" value="Unassembled WGS sequence"/>
</dbReference>
<feature type="region of interest" description="Disordered" evidence="7">
    <location>
        <begin position="559"/>
        <end position="583"/>
    </location>
</feature>
<dbReference type="PROSITE" id="PS00108">
    <property type="entry name" value="PROTEIN_KINASE_ST"/>
    <property type="match status" value="1"/>
</dbReference>
<feature type="compositionally biased region" description="Low complexity" evidence="7">
    <location>
        <begin position="521"/>
        <end position="538"/>
    </location>
</feature>
<evidence type="ECO:0000313" key="10">
    <source>
        <dbReference type="EMBL" id="CAF3747310.1"/>
    </source>
</evidence>
<dbReference type="InterPro" id="IPR000719">
    <property type="entry name" value="Prot_kinase_dom"/>
</dbReference>
<dbReference type="FunFam" id="1.10.510.10:FF:000571">
    <property type="entry name" value="Maternal embryonic leucine zipper kinase"/>
    <property type="match status" value="1"/>
</dbReference>
<proteinExistence type="predicted"/>
<feature type="compositionally biased region" description="Polar residues" evidence="7">
    <location>
        <begin position="433"/>
        <end position="451"/>
    </location>
</feature>
<evidence type="ECO:0000256" key="5">
    <source>
        <dbReference type="ARBA" id="ARBA00022840"/>
    </source>
</evidence>
<dbReference type="SMART" id="SM00220">
    <property type="entry name" value="S_TKc"/>
    <property type="match status" value="1"/>
</dbReference>
<feature type="binding site" evidence="6">
    <location>
        <position position="81"/>
    </location>
    <ligand>
        <name>ATP</name>
        <dbReference type="ChEBI" id="CHEBI:30616"/>
    </ligand>
</feature>
<feature type="compositionally biased region" description="Polar residues" evidence="7">
    <location>
        <begin position="501"/>
        <end position="515"/>
    </location>
</feature>
<dbReference type="Gene3D" id="1.10.510.10">
    <property type="entry name" value="Transferase(Phosphotransferase) domain 1"/>
    <property type="match status" value="1"/>
</dbReference>
<keyword evidence="4" id="KW-0418">Kinase</keyword>
<dbReference type="EMBL" id="CAJOBC010002712">
    <property type="protein sequence ID" value="CAF3747310.1"/>
    <property type="molecule type" value="Genomic_DNA"/>
</dbReference>
<dbReference type="PROSITE" id="PS50011">
    <property type="entry name" value="PROTEIN_KINASE_DOM"/>
    <property type="match status" value="1"/>
</dbReference>
<dbReference type="EMBL" id="CAJNOQ010002712">
    <property type="protein sequence ID" value="CAF0974413.1"/>
    <property type="molecule type" value="Genomic_DNA"/>
</dbReference>
<dbReference type="PANTHER" id="PTHR24348:SF68">
    <property type="entry name" value="SERINE_THREONINE-PROTEIN KINASE ATG1C"/>
    <property type="match status" value="1"/>
</dbReference>
<evidence type="ECO:0000313" key="9">
    <source>
        <dbReference type="EMBL" id="CAF0974413.1"/>
    </source>
</evidence>
<evidence type="ECO:0000256" key="4">
    <source>
        <dbReference type="ARBA" id="ARBA00022777"/>
    </source>
</evidence>
<comment type="caution">
    <text evidence="9">The sequence shown here is derived from an EMBL/GenBank/DDBJ whole genome shotgun (WGS) entry which is preliminary data.</text>
</comment>
<keyword evidence="11" id="KW-1185">Reference proteome</keyword>
<dbReference type="PANTHER" id="PTHR24348">
    <property type="entry name" value="SERINE/THREONINE-PROTEIN KINASE UNC-51-RELATED"/>
    <property type="match status" value="1"/>
</dbReference>
<evidence type="ECO:0000256" key="3">
    <source>
        <dbReference type="ARBA" id="ARBA00022741"/>
    </source>
</evidence>
<dbReference type="AlphaFoldDB" id="A0A814EYV2"/>
<evidence type="ECO:0000256" key="2">
    <source>
        <dbReference type="ARBA" id="ARBA00022679"/>
    </source>
</evidence>
<dbReference type="Pfam" id="PF00069">
    <property type="entry name" value="Pkinase"/>
    <property type="match status" value="1"/>
</dbReference>
<accession>A0A814EYV2</accession>
<name>A0A814EYV2_9BILA</name>
<dbReference type="GO" id="GO:0010506">
    <property type="term" value="P:regulation of autophagy"/>
    <property type="evidence" value="ECO:0007669"/>
    <property type="project" value="InterPro"/>
</dbReference>
<evidence type="ECO:0000259" key="8">
    <source>
        <dbReference type="PROSITE" id="PS50011"/>
    </source>
</evidence>
<dbReference type="CDD" id="cd05117">
    <property type="entry name" value="STKc_CAMK"/>
    <property type="match status" value="1"/>
</dbReference>
<feature type="region of interest" description="Disordered" evidence="7">
    <location>
        <begin position="501"/>
        <end position="542"/>
    </location>
</feature>
<dbReference type="InterPro" id="IPR045269">
    <property type="entry name" value="Atg1-like"/>
</dbReference>
<dbReference type="FunFam" id="3.30.200.20:FF:000315">
    <property type="entry name" value="Calcium-dependent protein kinase 3"/>
    <property type="match status" value="1"/>
</dbReference>
<gene>
    <name evidence="9" type="ORF">GPM918_LOCUS12410</name>
    <name evidence="10" type="ORF">SRO942_LOCUS12411</name>
</gene>
<dbReference type="OrthoDB" id="541276at2759"/>
<keyword evidence="1" id="KW-0723">Serine/threonine-protein kinase</keyword>
<protein>
    <recommendedName>
        <fullName evidence="8">Protein kinase domain-containing protein</fullName>
    </recommendedName>
</protein>
<feature type="region of interest" description="Disordered" evidence="7">
    <location>
        <begin position="333"/>
        <end position="363"/>
    </location>
</feature>
<dbReference type="GO" id="GO:0004674">
    <property type="term" value="F:protein serine/threonine kinase activity"/>
    <property type="evidence" value="ECO:0007669"/>
    <property type="project" value="UniProtKB-KW"/>
</dbReference>
<dbReference type="InterPro" id="IPR011009">
    <property type="entry name" value="Kinase-like_dom_sf"/>
</dbReference>